<evidence type="ECO:0000313" key="2">
    <source>
        <dbReference type="Proteomes" id="UP000092730"/>
    </source>
</evidence>
<protein>
    <submittedName>
        <fullName evidence="1">Uncharacterized protein</fullName>
    </submittedName>
</protein>
<evidence type="ECO:0000313" key="1">
    <source>
        <dbReference type="EMBL" id="WVW81339.1"/>
    </source>
</evidence>
<reference evidence="1" key="2">
    <citation type="submission" date="2024-02" db="EMBL/GenBank/DDBJ databases">
        <title>Comparative genomics of Cryptococcus and Kwoniella reveals pathogenesis evolution and contrasting modes of karyotype evolution via chromosome fusion or intercentromeric recombination.</title>
        <authorList>
            <person name="Coelho M.A."/>
            <person name="David-Palma M."/>
            <person name="Shea T."/>
            <person name="Bowers K."/>
            <person name="McGinley-Smith S."/>
            <person name="Mohammad A.W."/>
            <person name="Gnirke A."/>
            <person name="Yurkov A.M."/>
            <person name="Nowrousian M."/>
            <person name="Sun S."/>
            <person name="Cuomo C.A."/>
            <person name="Heitman J."/>
        </authorList>
    </citation>
    <scope>NUCLEOTIDE SEQUENCE</scope>
    <source>
        <strain evidence="1">CBS 10118</strain>
    </source>
</reference>
<sequence length="69" mass="7741">MNRIPVVLTIDEIEYLLDQLPPPDKDEDKMVSKLRETLKRSLEEVRKGAEQVSFALLCCASGASLPQLV</sequence>
<organism evidence="1 2">
    <name type="scientific">Kwoniella bestiolae CBS 10118</name>
    <dbReference type="NCBI Taxonomy" id="1296100"/>
    <lineage>
        <taxon>Eukaryota</taxon>
        <taxon>Fungi</taxon>
        <taxon>Dikarya</taxon>
        <taxon>Basidiomycota</taxon>
        <taxon>Agaricomycotina</taxon>
        <taxon>Tremellomycetes</taxon>
        <taxon>Tremellales</taxon>
        <taxon>Cryptococcaceae</taxon>
        <taxon>Kwoniella</taxon>
    </lineage>
</organism>
<keyword evidence="2" id="KW-1185">Reference proteome</keyword>
<accession>A0AAJ8K5L0</accession>
<dbReference type="RefSeq" id="XP_065725723.1">
    <property type="nucleotide sequence ID" value="XM_065869651.1"/>
</dbReference>
<dbReference type="EMBL" id="CP144542">
    <property type="protein sequence ID" value="WVW81339.1"/>
    <property type="molecule type" value="Genomic_DNA"/>
</dbReference>
<dbReference type="KEGG" id="kbi:90824365"/>
<name>A0AAJ8K5L0_9TREE</name>
<proteinExistence type="predicted"/>
<dbReference type="GeneID" id="90824365"/>
<reference evidence="1" key="1">
    <citation type="submission" date="2013-07" db="EMBL/GenBank/DDBJ databases">
        <authorList>
            <consortium name="The Broad Institute Genome Sequencing Platform"/>
            <person name="Cuomo C."/>
            <person name="Litvintseva A."/>
            <person name="Chen Y."/>
            <person name="Heitman J."/>
            <person name="Sun S."/>
            <person name="Springer D."/>
            <person name="Dromer F."/>
            <person name="Young S.K."/>
            <person name="Zeng Q."/>
            <person name="Gargeya S."/>
            <person name="Fitzgerald M."/>
            <person name="Abouelleil A."/>
            <person name="Alvarado L."/>
            <person name="Berlin A.M."/>
            <person name="Chapman S.B."/>
            <person name="Dewar J."/>
            <person name="Goldberg J."/>
            <person name="Griggs A."/>
            <person name="Gujja S."/>
            <person name="Hansen M."/>
            <person name="Howarth C."/>
            <person name="Imamovic A."/>
            <person name="Larimer J."/>
            <person name="McCowan C."/>
            <person name="Murphy C."/>
            <person name="Pearson M."/>
            <person name="Priest M."/>
            <person name="Roberts A."/>
            <person name="Saif S."/>
            <person name="Shea T."/>
            <person name="Sykes S."/>
            <person name="Wortman J."/>
            <person name="Nusbaum C."/>
            <person name="Birren B."/>
        </authorList>
    </citation>
    <scope>NUCLEOTIDE SEQUENCE</scope>
    <source>
        <strain evidence="1">CBS 10118</strain>
    </source>
</reference>
<gene>
    <name evidence="1" type="ORF">I302_103330</name>
</gene>
<dbReference type="Proteomes" id="UP000092730">
    <property type="component" value="Chromosome 2"/>
</dbReference>
<dbReference type="AlphaFoldDB" id="A0AAJ8K5L0"/>